<keyword evidence="2" id="KW-1185">Reference proteome</keyword>
<gene>
    <name evidence="1" type="ORF">C7B77_09115</name>
</gene>
<protein>
    <recommendedName>
        <fullName evidence="3">DNA-binding protein</fullName>
    </recommendedName>
</protein>
<dbReference type="AlphaFoldDB" id="A0A2T1GHS0"/>
<dbReference type="Proteomes" id="UP000238937">
    <property type="component" value="Unassembled WGS sequence"/>
</dbReference>
<organism evidence="1 2">
    <name type="scientific">Chamaesiphon polymorphus CCALA 037</name>
    <dbReference type="NCBI Taxonomy" id="2107692"/>
    <lineage>
        <taxon>Bacteria</taxon>
        <taxon>Bacillati</taxon>
        <taxon>Cyanobacteriota</taxon>
        <taxon>Cyanophyceae</taxon>
        <taxon>Gomontiellales</taxon>
        <taxon>Chamaesiphonaceae</taxon>
        <taxon>Chamaesiphon</taxon>
    </lineage>
</organism>
<evidence type="ECO:0008006" key="3">
    <source>
        <dbReference type="Google" id="ProtNLM"/>
    </source>
</evidence>
<name>A0A2T1GHS0_9CYAN</name>
<reference evidence="1 2" key="1">
    <citation type="submission" date="2018-03" db="EMBL/GenBank/DDBJ databases">
        <title>The ancient ancestry and fast evolution of plastids.</title>
        <authorList>
            <person name="Moore K.R."/>
            <person name="Magnabosco C."/>
            <person name="Momper L."/>
            <person name="Gold D.A."/>
            <person name="Bosak T."/>
            <person name="Fournier G.P."/>
        </authorList>
    </citation>
    <scope>NUCLEOTIDE SEQUENCE [LARGE SCALE GENOMIC DNA]</scope>
    <source>
        <strain evidence="1 2">CCALA 037</strain>
    </source>
</reference>
<dbReference type="OrthoDB" id="424525at2"/>
<sequence>MLKERRDNRSSVGKDVKLLPKGKISNFPKTPNVTGFKGKTGYKNTDSNHEKLLNEYIDSRNILDSQKIFGQRDKLVKHTIQEQEKTTKLRLFQDIANVIKALGNSQATIDRQSVILDRIIAALTEPEILAELAPNDPLLLARLKGMRVKQQLLYSDGKPLQVEEVAKLLHVSKQAVEQMRCQGKLLAVSLGKEACFYPHWQFQGASVLTGLDRVLSVLAKFDSWTQLMFMKTGDLRLSNRTPLECLIAGDIDAVVVAAACYGEPNPA</sequence>
<evidence type="ECO:0000313" key="2">
    <source>
        <dbReference type="Proteomes" id="UP000238937"/>
    </source>
</evidence>
<dbReference type="EMBL" id="PVWO01000085">
    <property type="protein sequence ID" value="PSB57241.1"/>
    <property type="molecule type" value="Genomic_DNA"/>
</dbReference>
<evidence type="ECO:0000313" key="1">
    <source>
        <dbReference type="EMBL" id="PSB57241.1"/>
    </source>
</evidence>
<proteinExistence type="predicted"/>
<dbReference type="RefSeq" id="WP_106303145.1">
    <property type="nucleotide sequence ID" value="NZ_PVWO01000085.1"/>
</dbReference>
<accession>A0A2T1GHS0</accession>
<comment type="caution">
    <text evidence="1">The sequence shown here is derived from an EMBL/GenBank/DDBJ whole genome shotgun (WGS) entry which is preliminary data.</text>
</comment>